<protein>
    <submittedName>
        <fullName evidence="1">Uncharacterized protein</fullName>
    </submittedName>
</protein>
<sequence length="73" mass="7958">MAVIVGQTVCKNRPDINLADCSLQNSLHGKNLLDLHQSGFRTGHSTETALLAMMEVKDICLSGRHLSGWLPIT</sequence>
<proteinExistence type="predicted"/>
<reference evidence="1" key="1">
    <citation type="journal article" date="2023" name="Science">
        <title>Genome structures resolve the early diversification of teleost fishes.</title>
        <authorList>
            <person name="Parey E."/>
            <person name="Louis A."/>
            <person name="Montfort J."/>
            <person name="Bouchez O."/>
            <person name="Roques C."/>
            <person name="Iampietro C."/>
            <person name="Lluch J."/>
            <person name="Castinel A."/>
            <person name="Donnadieu C."/>
            <person name="Desvignes T."/>
            <person name="Floi Bucao C."/>
            <person name="Jouanno E."/>
            <person name="Wen M."/>
            <person name="Mejri S."/>
            <person name="Dirks R."/>
            <person name="Jansen H."/>
            <person name="Henkel C."/>
            <person name="Chen W.J."/>
            <person name="Zahm M."/>
            <person name="Cabau C."/>
            <person name="Klopp C."/>
            <person name="Thompson A.W."/>
            <person name="Robinson-Rechavi M."/>
            <person name="Braasch I."/>
            <person name="Lecointre G."/>
            <person name="Bobe J."/>
            <person name="Postlethwait J.H."/>
            <person name="Berthelot C."/>
            <person name="Roest Crollius H."/>
            <person name="Guiguen Y."/>
        </authorList>
    </citation>
    <scope>NUCLEOTIDE SEQUENCE</scope>
    <source>
        <strain evidence="1">WJC10195</strain>
    </source>
</reference>
<organism evidence="1 2">
    <name type="scientific">Synaphobranchus kaupii</name>
    <name type="common">Kaup's arrowtooth eel</name>
    <dbReference type="NCBI Taxonomy" id="118154"/>
    <lineage>
        <taxon>Eukaryota</taxon>
        <taxon>Metazoa</taxon>
        <taxon>Chordata</taxon>
        <taxon>Craniata</taxon>
        <taxon>Vertebrata</taxon>
        <taxon>Euteleostomi</taxon>
        <taxon>Actinopterygii</taxon>
        <taxon>Neopterygii</taxon>
        <taxon>Teleostei</taxon>
        <taxon>Anguilliformes</taxon>
        <taxon>Synaphobranchidae</taxon>
        <taxon>Synaphobranchus</taxon>
    </lineage>
</organism>
<accession>A0A9Q1FSS4</accession>
<dbReference type="EMBL" id="JAINUF010000004">
    <property type="protein sequence ID" value="KAJ8365100.1"/>
    <property type="molecule type" value="Genomic_DNA"/>
</dbReference>
<keyword evidence="2" id="KW-1185">Reference proteome</keyword>
<dbReference type="OrthoDB" id="1908104at2759"/>
<evidence type="ECO:0000313" key="1">
    <source>
        <dbReference type="EMBL" id="KAJ8365100.1"/>
    </source>
</evidence>
<dbReference type="Proteomes" id="UP001152622">
    <property type="component" value="Chromosome 4"/>
</dbReference>
<name>A0A9Q1FSS4_SYNKA</name>
<dbReference type="AlphaFoldDB" id="A0A9Q1FSS4"/>
<gene>
    <name evidence="1" type="ORF">SKAU_G00139310</name>
</gene>
<comment type="caution">
    <text evidence="1">The sequence shown here is derived from an EMBL/GenBank/DDBJ whole genome shotgun (WGS) entry which is preliminary data.</text>
</comment>
<evidence type="ECO:0000313" key="2">
    <source>
        <dbReference type="Proteomes" id="UP001152622"/>
    </source>
</evidence>